<feature type="transmembrane region" description="Helical" evidence="8">
    <location>
        <begin position="255"/>
        <end position="284"/>
    </location>
</feature>
<feature type="transmembrane region" description="Helical" evidence="8">
    <location>
        <begin position="83"/>
        <end position="102"/>
    </location>
</feature>
<dbReference type="CDD" id="cd00038">
    <property type="entry name" value="CAP_ED"/>
    <property type="match status" value="1"/>
</dbReference>
<dbReference type="GeneID" id="5012253"/>
<dbReference type="Pfam" id="PF00520">
    <property type="entry name" value="Ion_trans"/>
    <property type="match status" value="1"/>
</dbReference>
<dbReference type="InterPro" id="IPR018490">
    <property type="entry name" value="cNMP-bd_dom_sf"/>
</dbReference>
<dbReference type="OrthoDB" id="415460at2759"/>
<dbReference type="InterPro" id="IPR050818">
    <property type="entry name" value="KCNH_animal-type"/>
</dbReference>
<evidence type="ECO:0000256" key="5">
    <source>
        <dbReference type="ARBA" id="ARBA00023065"/>
    </source>
</evidence>
<feature type="compositionally biased region" description="Polar residues" evidence="7">
    <location>
        <begin position="737"/>
        <end position="748"/>
    </location>
</feature>
<sequence>MSIFESQNAIQEMRNAIGKQENLQNIYKEVASPSEQSNQSYFSPSHSQMVVDKEKVLINKYSNLLTTQPIGQPQFHDRRMTQVWKSNGLIIITMIIRFLYTLKLQTESMKYKLLNKRIFAMIQDLSSDYLNIVRHRNNKYQIKGRSELRVHYSLFKKQLRALLDYYGRFIPIFQPDQKLIIYYELCLMISITVNLFYVPINISFLNQGVSIPFDAMPTILQLIWIFISFNLSFYEDQTLQKNRIKIASNYLKSQFTFDFIIVLTLYFQILYGYFVPLISFVLRIPKLIRLLDQFEYNTNFKENLAAIIDLMKLIVMLIFIIHCCACSWHFLGVYEKEYSIIGKNWLDYYDIGHLTWIEQYIASLYFSVITTLTVGYGDITPQSAYEQLFVIFVAMSLCGMLGYTITNIGEIYRSMNEKKRQYKTQMKAIEQIIRQRNLNDKLSIKVRKYYQHLFQQEQQENSQGELLLTKLTRNLEEEVMIDTYKTTLMNSYLLRQFKESTIEQLCTKVRVQKLQPGVELVKAQQFADQLIFLLSGELTLLGHNSRQPIILKQLTQGTVIGEQEFTEQGFYDYIVLSQGYSKIATISRIAFYEILQYDRQEFEKMCKIRDQYKFSVKKRNVIGRTCEICGWTHGYLQCPMTFYQVDKMKLLSKYRQNVEQERKYLNDFRRIHKYNTLSQLQTAQNACLDFMISQKILDEIPNQEQNDDSNYKLKLNIHDADSQNLDSSKSLQEETKGNQTSLQKSPIKTSTSKFQFFSKQTDQSRDQLQHPLFQRKSIKKHSLVIDNPSNTKKEDDLKTYIEELIQKLSVNQKEKEREKSLIQTQNKVTTYNPDLEFEVMQSYKYYFPQFNIDNIIDRVNVTYDKFMQKNKKNPIRIFVNRRKLKRRIIIKD</sequence>
<feature type="transmembrane region" description="Helical" evidence="8">
    <location>
        <begin position="388"/>
        <end position="412"/>
    </location>
</feature>
<evidence type="ECO:0000256" key="8">
    <source>
        <dbReference type="SAM" id="Phobius"/>
    </source>
</evidence>
<dbReference type="InterPro" id="IPR000595">
    <property type="entry name" value="cNMP-bd_dom"/>
</dbReference>
<dbReference type="GO" id="GO:0005886">
    <property type="term" value="C:plasma membrane"/>
    <property type="evidence" value="ECO:0000318"/>
    <property type="project" value="GO_Central"/>
</dbReference>
<dbReference type="Gene3D" id="1.10.287.70">
    <property type="match status" value="1"/>
</dbReference>
<name>A0BKK4_PARTE</name>
<dbReference type="Gene3D" id="2.60.120.10">
    <property type="entry name" value="Jelly Rolls"/>
    <property type="match status" value="1"/>
</dbReference>
<proteinExistence type="predicted"/>
<feature type="transmembrane region" description="Helical" evidence="8">
    <location>
        <begin position="179"/>
        <end position="198"/>
    </location>
</feature>
<dbReference type="Proteomes" id="UP000000600">
    <property type="component" value="Unassembled WGS sequence"/>
</dbReference>
<dbReference type="InterPro" id="IPR005821">
    <property type="entry name" value="Ion_trans_dom"/>
</dbReference>
<keyword evidence="4 8" id="KW-1133">Transmembrane helix</keyword>
<organism evidence="10 11">
    <name type="scientific">Paramecium tetraurelia</name>
    <dbReference type="NCBI Taxonomy" id="5888"/>
    <lineage>
        <taxon>Eukaryota</taxon>
        <taxon>Sar</taxon>
        <taxon>Alveolata</taxon>
        <taxon>Ciliophora</taxon>
        <taxon>Intramacronucleata</taxon>
        <taxon>Oligohymenophorea</taxon>
        <taxon>Peniculida</taxon>
        <taxon>Parameciidae</taxon>
        <taxon>Paramecium</taxon>
    </lineage>
</organism>
<keyword evidence="5" id="KW-0406">Ion transport</keyword>
<dbReference type="GO" id="GO:0042391">
    <property type="term" value="P:regulation of membrane potential"/>
    <property type="evidence" value="ECO:0000318"/>
    <property type="project" value="GO_Central"/>
</dbReference>
<dbReference type="SUPFAM" id="SSF51206">
    <property type="entry name" value="cAMP-binding domain-like"/>
    <property type="match status" value="1"/>
</dbReference>
<evidence type="ECO:0000313" key="10">
    <source>
        <dbReference type="EMBL" id="CAK59071.1"/>
    </source>
</evidence>
<evidence type="ECO:0000256" key="2">
    <source>
        <dbReference type="ARBA" id="ARBA00022448"/>
    </source>
</evidence>
<dbReference type="Gene3D" id="1.10.287.630">
    <property type="entry name" value="Helix hairpin bin"/>
    <property type="match status" value="1"/>
</dbReference>
<evidence type="ECO:0000256" key="3">
    <source>
        <dbReference type="ARBA" id="ARBA00022692"/>
    </source>
</evidence>
<feature type="transmembrane region" description="Helical" evidence="8">
    <location>
        <begin position="304"/>
        <end position="333"/>
    </location>
</feature>
<evidence type="ECO:0000259" key="9">
    <source>
        <dbReference type="PROSITE" id="PS50042"/>
    </source>
</evidence>
<dbReference type="SMART" id="SM00100">
    <property type="entry name" value="cNMP"/>
    <property type="match status" value="1"/>
</dbReference>
<keyword evidence="2" id="KW-0813">Transport</keyword>
<dbReference type="GO" id="GO:0005249">
    <property type="term" value="F:voltage-gated potassium channel activity"/>
    <property type="evidence" value="ECO:0000318"/>
    <property type="project" value="GO_Central"/>
</dbReference>
<dbReference type="InterPro" id="IPR014710">
    <property type="entry name" value="RmlC-like_jellyroll"/>
</dbReference>
<evidence type="ECO:0000313" key="11">
    <source>
        <dbReference type="Proteomes" id="UP000000600"/>
    </source>
</evidence>
<keyword evidence="3 8" id="KW-0812">Transmembrane</keyword>
<dbReference type="PROSITE" id="PS50042">
    <property type="entry name" value="CNMP_BINDING_3"/>
    <property type="match status" value="1"/>
</dbReference>
<dbReference type="SUPFAM" id="SSF81324">
    <property type="entry name" value="Voltage-gated potassium channels"/>
    <property type="match status" value="1"/>
</dbReference>
<dbReference type="PANTHER" id="PTHR10217">
    <property type="entry name" value="VOLTAGE AND LIGAND GATED POTASSIUM CHANNEL"/>
    <property type="match status" value="1"/>
</dbReference>
<dbReference type="AlphaFoldDB" id="A0BKK4"/>
<protein>
    <recommendedName>
        <fullName evidence="9">Cyclic nucleotide-binding domain-containing protein</fullName>
    </recommendedName>
</protein>
<dbReference type="RefSeq" id="XP_001426469.1">
    <property type="nucleotide sequence ID" value="XM_001426432.1"/>
</dbReference>
<keyword evidence="11" id="KW-1185">Reference proteome</keyword>
<accession>A0BKK4</accession>
<feature type="region of interest" description="Disordered" evidence="7">
    <location>
        <begin position="723"/>
        <end position="748"/>
    </location>
</feature>
<gene>
    <name evidence="10" type="ORF">GSPATT00029702001</name>
</gene>
<evidence type="ECO:0000256" key="6">
    <source>
        <dbReference type="ARBA" id="ARBA00023136"/>
    </source>
</evidence>
<evidence type="ECO:0000256" key="4">
    <source>
        <dbReference type="ARBA" id="ARBA00022989"/>
    </source>
</evidence>
<dbReference type="EMBL" id="CT868000">
    <property type="protein sequence ID" value="CAK59071.1"/>
    <property type="molecule type" value="Genomic_DNA"/>
</dbReference>
<dbReference type="OMA" id="YLNIVRH"/>
<dbReference type="PANTHER" id="PTHR10217:SF435">
    <property type="entry name" value="POTASSIUM VOLTAGE-GATED CHANNEL PROTEIN EAG"/>
    <property type="match status" value="1"/>
</dbReference>
<keyword evidence="6 8" id="KW-0472">Membrane</keyword>
<dbReference type="HOGENOM" id="CLU_012497_1_1_1"/>
<comment type="subcellular location">
    <subcellularLocation>
        <location evidence="1">Membrane</location>
        <topology evidence="1">Multi-pass membrane protein</topology>
    </subcellularLocation>
</comment>
<dbReference type="KEGG" id="ptm:GSPATT00029702001"/>
<dbReference type="eggNOG" id="KOG0500">
    <property type="taxonomic scope" value="Eukaryota"/>
</dbReference>
<dbReference type="GO" id="GO:0071805">
    <property type="term" value="P:potassium ion transmembrane transport"/>
    <property type="evidence" value="ECO:0000318"/>
    <property type="project" value="GO_Central"/>
</dbReference>
<evidence type="ECO:0000256" key="1">
    <source>
        <dbReference type="ARBA" id="ARBA00004141"/>
    </source>
</evidence>
<feature type="transmembrane region" description="Helical" evidence="8">
    <location>
        <begin position="354"/>
        <end position="376"/>
    </location>
</feature>
<dbReference type="Pfam" id="PF00027">
    <property type="entry name" value="cNMP_binding"/>
    <property type="match status" value="1"/>
</dbReference>
<feature type="domain" description="Cyclic nucleotide-binding" evidence="9">
    <location>
        <begin position="493"/>
        <end position="605"/>
    </location>
</feature>
<dbReference type="InParanoid" id="A0BKK4"/>
<reference evidence="10 11" key="1">
    <citation type="journal article" date="2006" name="Nature">
        <title>Global trends of whole-genome duplications revealed by the ciliate Paramecium tetraurelia.</title>
        <authorList>
            <consortium name="Genoscope"/>
            <person name="Aury J.-M."/>
            <person name="Jaillon O."/>
            <person name="Duret L."/>
            <person name="Noel B."/>
            <person name="Jubin C."/>
            <person name="Porcel B.M."/>
            <person name="Segurens B."/>
            <person name="Daubin V."/>
            <person name="Anthouard V."/>
            <person name="Aiach N."/>
            <person name="Arnaiz O."/>
            <person name="Billaut A."/>
            <person name="Beisson J."/>
            <person name="Blanc I."/>
            <person name="Bouhouche K."/>
            <person name="Camara F."/>
            <person name="Duharcourt S."/>
            <person name="Guigo R."/>
            <person name="Gogendeau D."/>
            <person name="Katinka M."/>
            <person name="Keller A.-M."/>
            <person name="Kissmehl R."/>
            <person name="Klotz C."/>
            <person name="Koll F."/>
            <person name="Le Moue A."/>
            <person name="Lepere C."/>
            <person name="Malinsky S."/>
            <person name="Nowacki M."/>
            <person name="Nowak J.K."/>
            <person name="Plattner H."/>
            <person name="Poulain J."/>
            <person name="Ruiz F."/>
            <person name="Serrano V."/>
            <person name="Zagulski M."/>
            <person name="Dessen P."/>
            <person name="Betermier M."/>
            <person name="Weissenbach J."/>
            <person name="Scarpelli C."/>
            <person name="Schachter V."/>
            <person name="Sperling L."/>
            <person name="Meyer E."/>
            <person name="Cohen J."/>
            <person name="Wincker P."/>
        </authorList>
    </citation>
    <scope>NUCLEOTIDE SEQUENCE [LARGE SCALE GENOMIC DNA]</scope>
    <source>
        <strain evidence="10 11">Stock d4-2</strain>
    </source>
</reference>
<evidence type="ECO:0000256" key="7">
    <source>
        <dbReference type="SAM" id="MobiDB-lite"/>
    </source>
</evidence>